<dbReference type="PANTHER" id="PTHR34216">
    <property type="match status" value="1"/>
</dbReference>
<dbReference type="Gene3D" id="3.20.20.370">
    <property type="entry name" value="Glycoside hydrolase/deacetylase"/>
    <property type="match status" value="1"/>
</dbReference>
<sequence>MSSKLYISMYHYVRDLKNSRYPRIKGLDYHLFRQQLEFFKQNFNVVTMEEVIAAYKESYELPKYALLLTFDDGYIDHYLYVLPILKEYGMQGAFFVPGKVFVENALLDVNKIHFILASSDVQVLLSSLFKKLNYYRGQEFYFPSNEELFEKYAVANRFDCKEIIFIKRILQMVLPERLRSKIASEMFEEHVGVKEENFAKELYLNYDQMKYMKREGMYFGIHGYDHYWMNMLNLDELKQDITKALICMDEFVDSNCWVINYPYGSYSDDVIDYVKSMGSILGVTTDLGIVDLKTCHPFKLPRLDTNDFPPKSNTYLKFMYY</sequence>
<dbReference type="RefSeq" id="WP_094756776.1">
    <property type="nucleotide sequence ID" value="NZ_FRAJ01000010.1"/>
</dbReference>
<dbReference type="GO" id="GO:0016810">
    <property type="term" value="F:hydrolase activity, acting on carbon-nitrogen (but not peptide) bonds"/>
    <property type="evidence" value="ECO:0007669"/>
    <property type="project" value="InterPro"/>
</dbReference>
<comment type="subcellular location">
    <subcellularLocation>
        <location evidence="1">Secreted</location>
    </subcellularLocation>
</comment>
<organism evidence="4 5">
    <name type="scientific">Caminicella sporogenes DSM 14501</name>
    <dbReference type="NCBI Taxonomy" id="1121266"/>
    <lineage>
        <taxon>Bacteria</taxon>
        <taxon>Bacillati</taxon>
        <taxon>Bacillota</taxon>
        <taxon>Clostridia</taxon>
        <taxon>Peptostreptococcales</taxon>
        <taxon>Caminicellaceae</taxon>
        <taxon>Caminicella</taxon>
    </lineage>
</organism>
<dbReference type="Pfam" id="PF01522">
    <property type="entry name" value="Polysacc_deac_1"/>
    <property type="match status" value="2"/>
</dbReference>
<keyword evidence="5" id="KW-1185">Reference proteome</keyword>
<dbReference type="PANTHER" id="PTHR34216:SF3">
    <property type="entry name" value="POLY-BETA-1,6-N-ACETYL-D-GLUCOSAMINE N-DEACETYLASE"/>
    <property type="match status" value="1"/>
</dbReference>
<name>A0A1M6Q2U7_9FIRM</name>
<evidence type="ECO:0000313" key="4">
    <source>
        <dbReference type="EMBL" id="SHK14549.1"/>
    </source>
</evidence>
<dbReference type="PROSITE" id="PS51677">
    <property type="entry name" value="NODB"/>
    <property type="match status" value="1"/>
</dbReference>
<gene>
    <name evidence="4" type="ORF">SAMN02745883_01370</name>
</gene>
<dbReference type="STRING" id="1121266.SAMN02745883_01370"/>
<evidence type="ECO:0000313" key="5">
    <source>
        <dbReference type="Proteomes" id="UP000184082"/>
    </source>
</evidence>
<accession>A0A1M6Q2U7</accession>
<feature type="domain" description="NodB homology" evidence="3">
    <location>
        <begin position="64"/>
        <end position="321"/>
    </location>
</feature>
<dbReference type="SUPFAM" id="SSF88713">
    <property type="entry name" value="Glycoside hydrolase/deacetylase"/>
    <property type="match status" value="1"/>
</dbReference>
<reference evidence="4 5" key="1">
    <citation type="submission" date="2016-11" db="EMBL/GenBank/DDBJ databases">
        <authorList>
            <person name="Jaros S."/>
            <person name="Januszkiewicz K."/>
            <person name="Wedrychowicz H."/>
        </authorList>
    </citation>
    <scope>NUCLEOTIDE SEQUENCE [LARGE SCALE GENOMIC DNA]</scope>
    <source>
        <strain evidence="4 5">DSM 14501</strain>
    </source>
</reference>
<protein>
    <submittedName>
        <fullName evidence="4">Polysaccharide deacetylase</fullName>
    </submittedName>
</protein>
<dbReference type="InterPro" id="IPR011330">
    <property type="entry name" value="Glyco_hydro/deAcase_b/a-brl"/>
</dbReference>
<dbReference type="GO" id="GO:0005975">
    <property type="term" value="P:carbohydrate metabolic process"/>
    <property type="evidence" value="ECO:0007669"/>
    <property type="project" value="InterPro"/>
</dbReference>
<dbReference type="AlphaFoldDB" id="A0A1M6Q2U7"/>
<evidence type="ECO:0000256" key="1">
    <source>
        <dbReference type="ARBA" id="ARBA00004613"/>
    </source>
</evidence>
<evidence type="ECO:0000259" key="3">
    <source>
        <dbReference type="PROSITE" id="PS51677"/>
    </source>
</evidence>
<dbReference type="InterPro" id="IPR002509">
    <property type="entry name" value="NODB_dom"/>
</dbReference>
<dbReference type="InterPro" id="IPR051398">
    <property type="entry name" value="Polysacch_Deacetylase"/>
</dbReference>
<keyword evidence="2" id="KW-0732">Signal</keyword>
<proteinExistence type="predicted"/>
<evidence type="ECO:0000256" key="2">
    <source>
        <dbReference type="ARBA" id="ARBA00022729"/>
    </source>
</evidence>
<dbReference type="EMBL" id="FRAJ01000010">
    <property type="protein sequence ID" value="SHK14549.1"/>
    <property type="molecule type" value="Genomic_DNA"/>
</dbReference>
<dbReference type="CDD" id="cd10971">
    <property type="entry name" value="CE4_DAC_u2_5s"/>
    <property type="match status" value="1"/>
</dbReference>
<dbReference type="Proteomes" id="UP000184082">
    <property type="component" value="Unassembled WGS sequence"/>
</dbReference>
<dbReference type="GO" id="GO:0005576">
    <property type="term" value="C:extracellular region"/>
    <property type="evidence" value="ECO:0007669"/>
    <property type="project" value="UniProtKB-SubCell"/>
</dbReference>